<organism evidence="1 2">
    <name type="scientific">Streptomyces noboritoensis</name>
    <dbReference type="NCBI Taxonomy" id="67337"/>
    <lineage>
        <taxon>Bacteria</taxon>
        <taxon>Bacillati</taxon>
        <taxon>Actinomycetota</taxon>
        <taxon>Actinomycetes</taxon>
        <taxon>Kitasatosporales</taxon>
        <taxon>Streptomycetaceae</taxon>
        <taxon>Streptomyces</taxon>
    </lineage>
</organism>
<keyword evidence="2" id="KW-1185">Reference proteome</keyword>
<name>A0ABV6TQF8_9ACTN</name>
<dbReference type="RefSeq" id="WP_394322235.1">
    <property type="nucleotide sequence ID" value="NZ_JBHMQV010000009.1"/>
</dbReference>
<proteinExistence type="predicted"/>
<dbReference type="EMBL" id="JBHMQV010000009">
    <property type="protein sequence ID" value="MFC0847369.1"/>
    <property type="molecule type" value="Genomic_DNA"/>
</dbReference>
<accession>A0ABV6TQF8</accession>
<protein>
    <submittedName>
        <fullName evidence="1">Uncharacterized protein</fullName>
    </submittedName>
</protein>
<evidence type="ECO:0000313" key="1">
    <source>
        <dbReference type="EMBL" id="MFC0847369.1"/>
    </source>
</evidence>
<evidence type="ECO:0000313" key="2">
    <source>
        <dbReference type="Proteomes" id="UP001589887"/>
    </source>
</evidence>
<comment type="caution">
    <text evidence="1">The sequence shown here is derived from an EMBL/GenBank/DDBJ whole genome shotgun (WGS) entry which is preliminary data.</text>
</comment>
<dbReference type="Proteomes" id="UP001589887">
    <property type="component" value="Unassembled WGS sequence"/>
</dbReference>
<reference evidence="1 2" key="1">
    <citation type="submission" date="2024-09" db="EMBL/GenBank/DDBJ databases">
        <authorList>
            <person name="Sun Q."/>
            <person name="Mori K."/>
        </authorList>
    </citation>
    <scope>NUCLEOTIDE SEQUENCE [LARGE SCALE GENOMIC DNA]</scope>
    <source>
        <strain evidence="1 2">JCM 4557</strain>
    </source>
</reference>
<gene>
    <name evidence="1" type="ORF">ACFH04_27230</name>
</gene>
<sequence length="208" mass="23124">MNVTDRAEPPDPPGGLRGRGTLFVFGHSRWRSRSTICLLPIEDPPTALAALDASKLRRPPAWRGTHRAHRAAIRESNRRRIDALAGAIPGVAILHLEGKCGIDTMVHTALHWLQTKHLVGEPGLALFNLSQGRKWYGVSMGERSPSPLTLDSARWAEVQHLEPDIDQFIAIAKILAHACHQHRNLPEWHQERPLMAPPGTKDAINLHL</sequence>